<dbReference type="AlphaFoldDB" id="A0AAU9L9E6"/>
<proteinExistence type="predicted"/>
<dbReference type="Proteomes" id="UP001160483">
    <property type="component" value="Unassembled WGS sequence"/>
</dbReference>
<protein>
    <submittedName>
        <fullName evidence="1">Uncharacterized protein</fullName>
    </submittedName>
</protein>
<accession>A0AAU9L9E6</accession>
<reference evidence="1" key="1">
    <citation type="submission" date="2021-11" db="EMBL/GenBank/DDBJ databases">
        <authorList>
            <person name="Islam A."/>
            <person name="Islam S."/>
            <person name="Flora M.S."/>
            <person name="Rahman M."/>
            <person name="Ziaur R.M."/>
            <person name="Epstein J.H."/>
            <person name="Hassan M."/>
            <person name="Klassen M."/>
            <person name="Woodard K."/>
            <person name="Webb A."/>
            <person name="Webby R.J."/>
            <person name="El Zowalaty M.E."/>
        </authorList>
    </citation>
    <scope>NUCLEOTIDE SEQUENCE</scope>
    <source>
        <strain evidence="1">Pbs3</strain>
    </source>
</reference>
<sequence length="203" mass="23395">MLAICQSVTAQQQVPLDTEVKTLSVTHSQSSGMTTMCNFTGSNTSTCIVDNHNRSIYARAWRFVQRRLHLRPRACSCPGAMETTDTVEHTPIPSCEPSKWQRVHMLKELEKYRDCFTETAKQTHTDVRAQPRFRTRVQRNAAQITCYNCGLLFFRPLSVAPDTSAFCGRDCQSTFEYRRDLQDVVNEREHFQAKVHWTRSSEL</sequence>
<comment type="caution">
    <text evidence="1">The sequence shown here is derived from an EMBL/GenBank/DDBJ whole genome shotgun (WGS) entry which is preliminary data.</text>
</comment>
<dbReference type="EMBL" id="CAKKTJ010000327">
    <property type="protein sequence ID" value="CAH0481239.1"/>
    <property type="molecule type" value="Genomic_DNA"/>
</dbReference>
<organism evidence="1 2">
    <name type="scientific">Peronospora belbahrii</name>
    <dbReference type="NCBI Taxonomy" id="622444"/>
    <lineage>
        <taxon>Eukaryota</taxon>
        <taxon>Sar</taxon>
        <taxon>Stramenopiles</taxon>
        <taxon>Oomycota</taxon>
        <taxon>Peronosporomycetes</taxon>
        <taxon>Peronosporales</taxon>
        <taxon>Peronosporaceae</taxon>
        <taxon>Peronospora</taxon>
    </lineage>
</organism>
<gene>
    <name evidence="1" type="ORF">PBS003_LOCUS7846</name>
</gene>
<evidence type="ECO:0000313" key="2">
    <source>
        <dbReference type="Proteomes" id="UP001160483"/>
    </source>
</evidence>
<evidence type="ECO:0000313" key="1">
    <source>
        <dbReference type="EMBL" id="CAH0481239.1"/>
    </source>
</evidence>
<name>A0AAU9L9E6_9STRA</name>